<comment type="caution">
    <text evidence="12">The sequence shown here is derived from an EMBL/GenBank/DDBJ whole genome shotgun (WGS) entry which is preliminary data.</text>
</comment>
<evidence type="ECO:0000256" key="9">
    <source>
        <dbReference type="ARBA" id="ARBA00048721"/>
    </source>
</evidence>
<dbReference type="NCBIfam" id="TIGR00482">
    <property type="entry name" value="nicotinate (nicotinamide) nucleotide adenylyltransferase"/>
    <property type="match status" value="1"/>
</dbReference>
<dbReference type="PANTHER" id="PTHR39321">
    <property type="entry name" value="NICOTINATE-NUCLEOTIDE ADENYLYLTRANSFERASE-RELATED"/>
    <property type="match status" value="1"/>
</dbReference>
<keyword evidence="13" id="KW-1185">Reference proteome</keyword>
<dbReference type="HAMAP" id="MF_00244">
    <property type="entry name" value="NaMN_adenylyltr"/>
    <property type="match status" value="1"/>
</dbReference>
<dbReference type="Pfam" id="PF01467">
    <property type="entry name" value="CTP_transf_like"/>
    <property type="match status" value="1"/>
</dbReference>
<keyword evidence="8 10" id="KW-0520">NAD</keyword>
<keyword evidence="4 10" id="KW-0808">Transferase</keyword>
<keyword evidence="3 10" id="KW-0662">Pyridine nucleotide biosynthesis</keyword>
<gene>
    <name evidence="10 12" type="primary">nadD</name>
    <name evidence="12" type="ORF">ACFQ2I_22980</name>
</gene>
<dbReference type="InterPro" id="IPR004821">
    <property type="entry name" value="Cyt_trans-like"/>
</dbReference>
<sequence>MRHIGIMGGAFDPIHTGHLLAAEAARDAAGLDEVWFIPSAVSPLKSNEPGVSGEQRYEMVCKAIEGNETFRALDLELHRGGVSYSIDTIIELQSRYPDCSFAYIIGSDRIHDLHQWHRINELAERIAFIGLERPSEALRIEALPNWLKQRLTMVDMPAIGISSTAIRRRLAEGRSVRYAVPEPVYQYIRRRGLYEARPID</sequence>
<organism evidence="12 13">
    <name type="scientific">Paenibacillus chungangensis</name>
    <dbReference type="NCBI Taxonomy" id="696535"/>
    <lineage>
        <taxon>Bacteria</taxon>
        <taxon>Bacillati</taxon>
        <taxon>Bacillota</taxon>
        <taxon>Bacilli</taxon>
        <taxon>Bacillales</taxon>
        <taxon>Paenibacillaceae</taxon>
        <taxon>Paenibacillus</taxon>
    </lineage>
</organism>
<evidence type="ECO:0000256" key="10">
    <source>
        <dbReference type="HAMAP-Rule" id="MF_00244"/>
    </source>
</evidence>
<dbReference type="CDD" id="cd02165">
    <property type="entry name" value="NMNAT"/>
    <property type="match status" value="1"/>
</dbReference>
<dbReference type="InterPro" id="IPR014729">
    <property type="entry name" value="Rossmann-like_a/b/a_fold"/>
</dbReference>
<dbReference type="GO" id="GO:0004515">
    <property type="term" value="F:nicotinate-nucleotide adenylyltransferase activity"/>
    <property type="evidence" value="ECO:0007669"/>
    <property type="project" value="UniProtKB-EC"/>
</dbReference>
<evidence type="ECO:0000256" key="6">
    <source>
        <dbReference type="ARBA" id="ARBA00022741"/>
    </source>
</evidence>
<evidence type="ECO:0000256" key="8">
    <source>
        <dbReference type="ARBA" id="ARBA00023027"/>
    </source>
</evidence>
<dbReference type="NCBIfam" id="NF000840">
    <property type="entry name" value="PRK00071.1-3"/>
    <property type="match status" value="1"/>
</dbReference>
<dbReference type="SUPFAM" id="SSF52374">
    <property type="entry name" value="Nucleotidylyl transferase"/>
    <property type="match status" value="1"/>
</dbReference>
<dbReference type="InterPro" id="IPR005248">
    <property type="entry name" value="NadD/NMNAT"/>
</dbReference>
<comment type="catalytic activity">
    <reaction evidence="9 10">
        <text>nicotinate beta-D-ribonucleotide + ATP + H(+) = deamido-NAD(+) + diphosphate</text>
        <dbReference type="Rhea" id="RHEA:22860"/>
        <dbReference type="ChEBI" id="CHEBI:15378"/>
        <dbReference type="ChEBI" id="CHEBI:30616"/>
        <dbReference type="ChEBI" id="CHEBI:33019"/>
        <dbReference type="ChEBI" id="CHEBI:57502"/>
        <dbReference type="ChEBI" id="CHEBI:58437"/>
        <dbReference type="EC" id="2.7.7.18"/>
    </reaction>
</comment>
<feature type="domain" description="Cytidyltransferase-like" evidence="11">
    <location>
        <begin position="6"/>
        <end position="169"/>
    </location>
</feature>
<accession>A0ABW3HXC9</accession>
<dbReference type="EMBL" id="JBHTJZ010000072">
    <property type="protein sequence ID" value="MFD0962208.1"/>
    <property type="molecule type" value="Genomic_DNA"/>
</dbReference>
<evidence type="ECO:0000256" key="4">
    <source>
        <dbReference type="ARBA" id="ARBA00022679"/>
    </source>
</evidence>
<evidence type="ECO:0000313" key="13">
    <source>
        <dbReference type="Proteomes" id="UP001596989"/>
    </source>
</evidence>
<dbReference type="RefSeq" id="WP_377568574.1">
    <property type="nucleotide sequence ID" value="NZ_JBHTJZ010000072.1"/>
</dbReference>
<evidence type="ECO:0000256" key="1">
    <source>
        <dbReference type="ARBA" id="ARBA00002324"/>
    </source>
</evidence>
<comment type="similarity">
    <text evidence="10">Belongs to the NadD family.</text>
</comment>
<evidence type="ECO:0000256" key="7">
    <source>
        <dbReference type="ARBA" id="ARBA00022840"/>
    </source>
</evidence>
<proteinExistence type="inferred from homology"/>
<keyword evidence="5 10" id="KW-0548">Nucleotidyltransferase</keyword>
<evidence type="ECO:0000256" key="2">
    <source>
        <dbReference type="ARBA" id="ARBA00005019"/>
    </source>
</evidence>
<reference evidence="13" key="1">
    <citation type="journal article" date="2019" name="Int. J. Syst. Evol. Microbiol.">
        <title>The Global Catalogue of Microorganisms (GCM) 10K type strain sequencing project: providing services to taxonomists for standard genome sequencing and annotation.</title>
        <authorList>
            <consortium name="The Broad Institute Genomics Platform"/>
            <consortium name="The Broad Institute Genome Sequencing Center for Infectious Disease"/>
            <person name="Wu L."/>
            <person name="Ma J."/>
        </authorList>
    </citation>
    <scope>NUCLEOTIDE SEQUENCE [LARGE SCALE GENOMIC DNA]</scope>
    <source>
        <strain evidence="13">CCUG 59129</strain>
    </source>
</reference>
<comment type="pathway">
    <text evidence="2 10">Cofactor biosynthesis; NAD(+) biosynthesis; deamido-NAD(+) from nicotinate D-ribonucleotide: step 1/1.</text>
</comment>
<comment type="function">
    <text evidence="1 10">Catalyzes the reversible adenylation of nicotinate mononucleotide (NaMN) to nicotinic acid adenine dinucleotide (NaAD).</text>
</comment>
<dbReference type="PANTHER" id="PTHR39321:SF3">
    <property type="entry name" value="PHOSPHOPANTETHEINE ADENYLYLTRANSFERASE"/>
    <property type="match status" value="1"/>
</dbReference>
<dbReference type="Proteomes" id="UP001596989">
    <property type="component" value="Unassembled WGS sequence"/>
</dbReference>
<name>A0ABW3HXC9_9BACL</name>
<dbReference type="Gene3D" id="3.40.50.620">
    <property type="entry name" value="HUPs"/>
    <property type="match status" value="1"/>
</dbReference>
<keyword evidence="7 10" id="KW-0067">ATP-binding</keyword>
<evidence type="ECO:0000259" key="11">
    <source>
        <dbReference type="Pfam" id="PF01467"/>
    </source>
</evidence>
<dbReference type="NCBIfam" id="TIGR00125">
    <property type="entry name" value="cyt_tran_rel"/>
    <property type="match status" value="1"/>
</dbReference>
<evidence type="ECO:0000256" key="3">
    <source>
        <dbReference type="ARBA" id="ARBA00022642"/>
    </source>
</evidence>
<dbReference type="EC" id="2.7.7.18" evidence="10"/>
<evidence type="ECO:0000256" key="5">
    <source>
        <dbReference type="ARBA" id="ARBA00022695"/>
    </source>
</evidence>
<evidence type="ECO:0000313" key="12">
    <source>
        <dbReference type="EMBL" id="MFD0962208.1"/>
    </source>
</evidence>
<keyword evidence="6 10" id="KW-0547">Nucleotide-binding</keyword>
<protein>
    <recommendedName>
        <fullName evidence="10">Probable nicotinate-nucleotide adenylyltransferase</fullName>
        <ecNumber evidence="10">2.7.7.18</ecNumber>
    </recommendedName>
    <alternativeName>
        <fullName evidence="10">Deamido-NAD(+) diphosphorylase</fullName>
    </alternativeName>
    <alternativeName>
        <fullName evidence="10">Deamido-NAD(+) pyrophosphorylase</fullName>
    </alternativeName>
    <alternativeName>
        <fullName evidence="10">Nicotinate mononucleotide adenylyltransferase</fullName>
        <shortName evidence="10">NaMN adenylyltransferase</shortName>
    </alternativeName>
</protein>